<evidence type="ECO:0000313" key="2">
    <source>
        <dbReference type="EMBL" id="MBH1789126.1"/>
    </source>
</evidence>
<sequence>MSWWKGVSTCPELGIDGCVVWWDGWAVVVAVVAVFATIFLGVATLWLGRQANRLGDQANALSQMAFNSQREAEKVRQDAERDLRNREKAVALAYCNVELKELQLRTMVIYAFMGLGADFCEDAFVGSISTRELLSKNAKNLKTDRLRSLLGRLHALPEEEGVDLARLLGICASVQDQLALAAKSRLEPSDEVGLRRLRETHSRQRASLKRANEIAKKYSDMAAEAIGEHAASPGR</sequence>
<dbReference type="AlphaFoldDB" id="A0AA41CJI4"/>
<dbReference type="EMBL" id="JADUOV010000002">
    <property type="protein sequence ID" value="MBH1789126.1"/>
    <property type="molecule type" value="Genomic_DNA"/>
</dbReference>
<gene>
    <name evidence="2" type="ORF">I5V89_04460</name>
</gene>
<evidence type="ECO:0000256" key="1">
    <source>
        <dbReference type="SAM" id="Phobius"/>
    </source>
</evidence>
<proteinExistence type="predicted"/>
<keyword evidence="1" id="KW-0472">Membrane</keyword>
<protein>
    <submittedName>
        <fullName evidence="2">Uncharacterized protein</fullName>
    </submittedName>
</protein>
<organism evidence="2 3">
    <name type="scientific">Stenotrophomonas maltophilia</name>
    <name type="common">Pseudomonas maltophilia</name>
    <name type="synonym">Xanthomonas maltophilia</name>
    <dbReference type="NCBI Taxonomy" id="40324"/>
    <lineage>
        <taxon>Bacteria</taxon>
        <taxon>Pseudomonadati</taxon>
        <taxon>Pseudomonadota</taxon>
        <taxon>Gammaproteobacteria</taxon>
        <taxon>Lysobacterales</taxon>
        <taxon>Lysobacteraceae</taxon>
        <taxon>Stenotrophomonas</taxon>
        <taxon>Stenotrophomonas maltophilia group</taxon>
    </lineage>
</organism>
<dbReference type="RefSeq" id="WP_049406535.1">
    <property type="nucleotide sequence ID" value="NZ_JANKBX010000011.1"/>
</dbReference>
<keyword evidence="1" id="KW-1133">Transmembrane helix</keyword>
<evidence type="ECO:0000313" key="3">
    <source>
        <dbReference type="Proteomes" id="UP000634179"/>
    </source>
</evidence>
<keyword evidence="1" id="KW-0812">Transmembrane</keyword>
<dbReference type="Proteomes" id="UP000634179">
    <property type="component" value="Unassembled WGS sequence"/>
</dbReference>
<reference evidence="2" key="1">
    <citation type="submission" date="2020-11" db="EMBL/GenBank/DDBJ databases">
        <title>Enhanced detection system for hospital associated transmission using whole genome sequencing surveillance.</title>
        <authorList>
            <person name="Harrison L.H."/>
            <person name="Van Tyne D."/>
            <person name="Marsh J.W."/>
            <person name="Griffith M.P."/>
            <person name="Snyder D.J."/>
            <person name="Cooper V.S."/>
            <person name="Mustapha M."/>
        </authorList>
    </citation>
    <scope>NUCLEOTIDE SEQUENCE</scope>
    <source>
        <strain evidence="2">STEN00053</strain>
    </source>
</reference>
<comment type="caution">
    <text evidence="2">The sequence shown here is derived from an EMBL/GenBank/DDBJ whole genome shotgun (WGS) entry which is preliminary data.</text>
</comment>
<name>A0AA41CJI4_STEMA</name>
<accession>A0AA41CJI4</accession>
<feature type="transmembrane region" description="Helical" evidence="1">
    <location>
        <begin position="25"/>
        <end position="47"/>
    </location>
</feature>